<proteinExistence type="predicted"/>
<accession>A0ABS8MXK3</accession>
<protein>
    <submittedName>
        <fullName evidence="1">Uncharacterized protein</fullName>
    </submittedName>
</protein>
<dbReference type="Proteomes" id="UP001430919">
    <property type="component" value="Unassembled WGS sequence"/>
</dbReference>
<sequence>MFGSTLGAVRGAAVAAVWAAADCSSNLKQQLEKFPEERLELSLEKIKFINSILEASEKTSLTFILE</sequence>
<reference evidence="1" key="1">
    <citation type="submission" date="2021-11" db="EMBL/GenBank/DDBJ databases">
        <title>Description of novel Flavobacterium species.</title>
        <authorList>
            <person name="Saticioglu I.B."/>
            <person name="Ay H."/>
            <person name="Altun S."/>
            <person name="Duman M."/>
        </authorList>
    </citation>
    <scope>NUCLEOTIDE SEQUENCE</scope>
    <source>
        <strain evidence="1">F-65</strain>
    </source>
</reference>
<comment type="caution">
    <text evidence="1">The sequence shown here is derived from an EMBL/GenBank/DDBJ whole genome shotgun (WGS) entry which is preliminary data.</text>
</comment>
<keyword evidence="2" id="KW-1185">Reference proteome</keyword>
<evidence type="ECO:0000313" key="1">
    <source>
        <dbReference type="EMBL" id="MCC9072812.1"/>
    </source>
</evidence>
<evidence type="ECO:0000313" key="2">
    <source>
        <dbReference type="Proteomes" id="UP001430919"/>
    </source>
</evidence>
<organism evidence="1 2">
    <name type="scientific">Flavobacterium pisciphilum</name>
    <dbReference type="NCBI Taxonomy" id="2893755"/>
    <lineage>
        <taxon>Bacteria</taxon>
        <taxon>Pseudomonadati</taxon>
        <taxon>Bacteroidota</taxon>
        <taxon>Flavobacteriia</taxon>
        <taxon>Flavobacteriales</taxon>
        <taxon>Flavobacteriaceae</taxon>
        <taxon>Flavobacterium</taxon>
    </lineage>
</organism>
<name>A0ABS8MXK3_9FLAO</name>
<gene>
    <name evidence="1" type="ORF">LNQ49_14590</name>
</gene>
<dbReference type="EMBL" id="JAJJMO010000001">
    <property type="protein sequence ID" value="MCC9072812.1"/>
    <property type="molecule type" value="Genomic_DNA"/>
</dbReference>
<dbReference type="RefSeq" id="WP_229989741.1">
    <property type="nucleotide sequence ID" value="NZ_JAJJMO010000001.1"/>
</dbReference>